<name>A0A9D1LHF9_9FIRM</name>
<organism evidence="4 5">
    <name type="scientific">Candidatus Aphodocola excrementigallinarum</name>
    <dbReference type="NCBI Taxonomy" id="2840670"/>
    <lineage>
        <taxon>Bacteria</taxon>
        <taxon>Bacillati</taxon>
        <taxon>Bacillota</taxon>
        <taxon>Bacilli</taxon>
        <taxon>Candidatus Aphodocola</taxon>
    </lineage>
</organism>
<dbReference type="InterPro" id="IPR029052">
    <property type="entry name" value="Metallo-depent_PP-like"/>
</dbReference>
<dbReference type="EMBL" id="DVMT01000059">
    <property type="protein sequence ID" value="HIU40813.1"/>
    <property type="molecule type" value="Genomic_DNA"/>
</dbReference>
<dbReference type="Gene3D" id="3.60.21.10">
    <property type="match status" value="1"/>
</dbReference>
<dbReference type="AlphaFoldDB" id="A0A9D1LHF9"/>
<dbReference type="Pfam" id="PF09587">
    <property type="entry name" value="PGA_cap"/>
    <property type="match status" value="1"/>
</dbReference>
<reference evidence="4" key="2">
    <citation type="journal article" date="2021" name="PeerJ">
        <title>Extensive microbial diversity within the chicken gut microbiome revealed by metagenomics and culture.</title>
        <authorList>
            <person name="Gilroy R."/>
            <person name="Ravi A."/>
            <person name="Getino M."/>
            <person name="Pursley I."/>
            <person name="Horton D.L."/>
            <person name="Alikhan N.F."/>
            <person name="Baker D."/>
            <person name="Gharbi K."/>
            <person name="Hall N."/>
            <person name="Watson M."/>
            <person name="Adriaenssens E.M."/>
            <person name="Foster-Nyarko E."/>
            <person name="Jarju S."/>
            <person name="Secka A."/>
            <person name="Antonio M."/>
            <person name="Oren A."/>
            <person name="Chaudhuri R.R."/>
            <person name="La Ragione R."/>
            <person name="Hildebrand F."/>
            <person name="Pallen M.J."/>
        </authorList>
    </citation>
    <scope>NUCLEOTIDE SEQUENCE</scope>
    <source>
        <strain evidence="4">CHK193-30670</strain>
    </source>
</reference>
<evidence type="ECO:0000256" key="1">
    <source>
        <dbReference type="ARBA" id="ARBA00005662"/>
    </source>
</evidence>
<gene>
    <name evidence="4" type="ORF">IAB68_05900</name>
</gene>
<proteinExistence type="inferred from homology"/>
<keyword evidence="2" id="KW-1133">Transmembrane helix</keyword>
<dbReference type="CDD" id="cd07381">
    <property type="entry name" value="MPP_CapA"/>
    <property type="match status" value="1"/>
</dbReference>
<comment type="similarity">
    <text evidence="1">Belongs to the CapA family.</text>
</comment>
<dbReference type="SUPFAM" id="SSF56300">
    <property type="entry name" value="Metallo-dependent phosphatases"/>
    <property type="match status" value="1"/>
</dbReference>
<dbReference type="SMART" id="SM00854">
    <property type="entry name" value="PGA_cap"/>
    <property type="match status" value="1"/>
</dbReference>
<evidence type="ECO:0000259" key="3">
    <source>
        <dbReference type="SMART" id="SM00854"/>
    </source>
</evidence>
<evidence type="ECO:0000256" key="2">
    <source>
        <dbReference type="SAM" id="Phobius"/>
    </source>
</evidence>
<dbReference type="PANTHER" id="PTHR33393:SF12">
    <property type="entry name" value="CAPSULE BIOSYNTHESIS PROTEIN CAPA"/>
    <property type="match status" value="1"/>
</dbReference>
<evidence type="ECO:0000313" key="4">
    <source>
        <dbReference type="EMBL" id="HIU40813.1"/>
    </source>
</evidence>
<evidence type="ECO:0000313" key="5">
    <source>
        <dbReference type="Proteomes" id="UP000824074"/>
    </source>
</evidence>
<reference evidence="4" key="1">
    <citation type="submission" date="2020-10" db="EMBL/GenBank/DDBJ databases">
        <authorList>
            <person name="Gilroy R."/>
        </authorList>
    </citation>
    <scope>NUCLEOTIDE SEQUENCE</scope>
    <source>
        <strain evidence="4">CHK193-30670</strain>
    </source>
</reference>
<protein>
    <submittedName>
        <fullName evidence="4">CapA family protein</fullName>
    </submittedName>
</protein>
<feature type="domain" description="Capsule synthesis protein CapA" evidence="3">
    <location>
        <begin position="66"/>
        <end position="309"/>
    </location>
</feature>
<comment type="caution">
    <text evidence="4">The sequence shown here is derived from an EMBL/GenBank/DDBJ whole genome shotgun (WGS) entry which is preliminary data.</text>
</comment>
<dbReference type="PANTHER" id="PTHR33393">
    <property type="entry name" value="POLYGLUTAMINE SYNTHESIS ACCESSORY PROTEIN RV0574C-RELATED"/>
    <property type="match status" value="1"/>
</dbReference>
<dbReference type="InterPro" id="IPR019079">
    <property type="entry name" value="Capsule_synth_CapA"/>
</dbReference>
<dbReference type="InterPro" id="IPR052169">
    <property type="entry name" value="CW_Biosynth-Accessory"/>
</dbReference>
<sequence>MIKKKRKKRHLKRWVKIVLIIILVLLIVLVSYLVINKFKDSDEKVKKDENKKEVTITKEKESNTLSMVMVGDCLIHRFVYTDAKNSDGTYSFSKMFTEVESLIKNHDLAFYNQESIIGGKALGLSAYPRFNSPEEIGQDMVNLGFNLVSLANNHTMDKGEEGVINSVNFWKTYPGVYYSGQALSKEDRESNIKVLEKNGIKYAFLAYTSVTNGLLPPSGKEYLTNIYSKEKAQADIDKVKDEADLIIVSMHWGEEYTTYPNESQKKIAKELSDMGVNLIIGNHAHSIQPVEMIGDTLVFYALGNFIAAQDTPDRQTGVVVTLNINKDDDGKITFSNIKASLIYTYFKGSGNFKVYPYTNLDNSLLNNYQSYYNKYKSVLTRYTDIIEVE</sequence>
<keyword evidence="2" id="KW-0472">Membrane</keyword>
<keyword evidence="2" id="KW-0812">Transmembrane</keyword>
<accession>A0A9D1LHF9</accession>
<feature type="transmembrane region" description="Helical" evidence="2">
    <location>
        <begin position="14"/>
        <end position="35"/>
    </location>
</feature>
<dbReference type="Proteomes" id="UP000824074">
    <property type="component" value="Unassembled WGS sequence"/>
</dbReference>